<reference evidence="2 3" key="1">
    <citation type="submission" date="2023-04" db="EMBL/GenBank/DDBJ databases">
        <title>Genome sequence of Halobacillus naozhouensis KACC 21980.</title>
        <authorList>
            <person name="Kim S."/>
            <person name="Heo J."/>
            <person name="Kwon S.-W."/>
        </authorList>
    </citation>
    <scope>NUCLEOTIDE SEQUENCE [LARGE SCALE GENOMIC DNA]</scope>
    <source>
        <strain evidence="2 3">KCTC 13234</strain>
    </source>
</reference>
<keyword evidence="1" id="KW-0175">Coiled coil</keyword>
<evidence type="ECO:0000313" key="3">
    <source>
        <dbReference type="Proteomes" id="UP001221597"/>
    </source>
</evidence>
<organism evidence="2 3">
    <name type="scientific">Halobacillus naozhouensis</name>
    <dbReference type="NCBI Taxonomy" id="554880"/>
    <lineage>
        <taxon>Bacteria</taxon>
        <taxon>Bacillati</taxon>
        <taxon>Bacillota</taxon>
        <taxon>Bacilli</taxon>
        <taxon>Bacillales</taxon>
        <taxon>Bacillaceae</taxon>
        <taxon>Halobacillus</taxon>
    </lineage>
</organism>
<feature type="coiled-coil region" evidence="1">
    <location>
        <begin position="448"/>
        <end position="475"/>
    </location>
</feature>
<proteinExistence type="predicted"/>
<dbReference type="Proteomes" id="UP001221597">
    <property type="component" value="Chromosome"/>
</dbReference>
<keyword evidence="3" id="KW-1185">Reference proteome</keyword>
<sequence length="701" mass="76897">MGGSSSVPENIKKPVTSDKDLVELSGYSAYLEHDSHSILKVNGKDFAVVDTNYDNPTGMDAITVQNIETKDFTIVYTGTGDKQDMITDAKLLGDVPPAQLEHAVDYYNEMDKKFGVSSICGNSLAGAYTNAVAIKNPDVKAVNLNPALLPAGMVDPNKTYDNITNYFSKYDILTKTEVSLDLGHRIPGHQYEINNGVPELSHLATNHTGYKKGNGISSGAEGQFYTIGIKGQPGFGKIYMAADEHIVTSIWSGLPLYGGGQSERIDINPENLNLLATALEDRVIHKVSFVQDYLDNSTDIVEHEGHQFNIRVTKLQEIFEEAFEATISNPLFKGIATSGYILQAHIDGLIDLLHIAEDQCRFLNSILNSPPAELLEHITSTNISVESMFGEARSYLYSLKDKVSELTGAAGHIIYDKIPELFEGGKELFVDAVVDELQAHYHIIDGNKDKVLQQLKEYQKQVQEVANAFESQEQGLGAAINGNTGGVEGKVKVQPTNIYTIEESPYMLEKMLLKDIHLDTAFGAFTSSTYGLLFPILNGLKWFLTTIESTLEILSGAVKGATNLILHGSVPGALISIFTDFDEKVKSSVANTLQPLDEVAANIEGIRRGVDNLIVNYPVLLTNLKPYIDTALFHDSGYQNVHLYNVAAMSIINEMKMLFQDIVYQLSDHKADSIVALRKVSESALGNMNLLNQQVNRGTMS</sequence>
<dbReference type="SUPFAM" id="SSF53474">
    <property type="entry name" value="alpha/beta-Hydrolases"/>
    <property type="match status" value="1"/>
</dbReference>
<accession>A0ABY8J1K2</accession>
<gene>
    <name evidence="2" type="ORF">P9989_08460</name>
</gene>
<dbReference type="RefSeq" id="WP_283078333.1">
    <property type="nucleotide sequence ID" value="NZ_CP121671.1"/>
</dbReference>
<name>A0ABY8J1K2_9BACI</name>
<evidence type="ECO:0000256" key="1">
    <source>
        <dbReference type="SAM" id="Coils"/>
    </source>
</evidence>
<protein>
    <submittedName>
        <fullName evidence="2">Uncharacterized protein</fullName>
    </submittedName>
</protein>
<dbReference type="InterPro" id="IPR029058">
    <property type="entry name" value="AB_hydrolase_fold"/>
</dbReference>
<evidence type="ECO:0000313" key="2">
    <source>
        <dbReference type="EMBL" id="WFT76379.1"/>
    </source>
</evidence>
<dbReference type="EMBL" id="CP121671">
    <property type="protein sequence ID" value="WFT76379.1"/>
    <property type="molecule type" value="Genomic_DNA"/>
</dbReference>
<dbReference type="NCBIfam" id="NF047388">
    <property type="entry name" value="SA1320_fam"/>
    <property type="match status" value="1"/>
</dbReference>